<evidence type="ECO:0000256" key="2">
    <source>
        <dbReference type="SAM" id="MobiDB-lite"/>
    </source>
</evidence>
<reference evidence="3" key="1">
    <citation type="submission" date="2018-05" db="EMBL/GenBank/DDBJ databases">
        <authorList>
            <person name="Lanie J.A."/>
            <person name="Ng W.-L."/>
            <person name="Kazmierczak K.M."/>
            <person name="Andrzejewski T.M."/>
            <person name="Davidsen T.M."/>
            <person name="Wayne K.J."/>
            <person name="Tettelin H."/>
            <person name="Glass J.I."/>
            <person name="Rusch D."/>
            <person name="Podicherti R."/>
            <person name="Tsui H.-C.T."/>
            <person name="Winkler M.E."/>
        </authorList>
    </citation>
    <scope>NUCLEOTIDE SEQUENCE</scope>
</reference>
<feature type="coiled-coil region" evidence="1">
    <location>
        <begin position="1"/>
        <end position="35"/>
    </location>
</feature>
<accession>A0A381ZNI7</accession>
<dbReference type="AlphaFoldDB" id="A0A381ZNI7"/>
<evidence type="ECO:0000313" key="3">
    <source>
        <dbReference type="EMBL" id="SVA90422.1"/>
    </source>
</evidence>
<gene>
    <name evidence="3" type="ORF">METZ01_LOCUS143276</name>
</gene>
<organism evidence="3">
    <name type="scientific">marine metagenome</name>
    <dbReference type="NCBI Taxonomy" id="408172"/>
    <lineage>
        <taxon>unclassified sequences</taxon>
        <taxon>metagenomes</taxon>
        <taxon>ecological metagenomes</taxon>
    </lineage>
</organism>
<dbReference type="EMBL" id="UINC01021898">
    <property type="protein sequence ID" value="SVA90422.1"/>
    <property type="molecule type" value="Genomic_DNA"/>
</dbReference>
<feature type="compositionally biased region" description="Basic and acidic residues" evidence="2">
    <location>
        <begin position="50"/>
        <end position="65"/>
    </location>
</feature>
<name>A0A381ZNI7_9ZZZZ</name>
<proteinExistence type="predicted"/>
<sequence>MSEYTEEVQQQRAQLSRLYEQQESLNENIKGLKQIIATLEYVAGKETTKEEQKLQDIIDRAKDPKQSNTGKK</sequence>
<evidence type="ECO:0000256" key="1">
    <source>
        <dbReference type="SAM" id="Coils"/>
    </source>
</evidence>
<feature type="region of interest" description="Disordered" evidence="2">
    <location>
        <begin position="50"/>
        <end position="72"/>
    </location>
</feature>
<protein>
    <submittedName>
        <fullName evidence="3">Uncharacterized protein</fullName>
    </submittedName>
</protein>
<keyword evidence="1" id="KW-0175">Coiled coil</keyword>